<sequence>MTETRGRKISFNLKKRPASPPSLVFSPEIESSLGWLGQHFENQGMVPEIKKPIRKKKSTKSLSPTRCSPSSEHEAAIVSKRPLKVETPLNGKSVETAAMKRKAKVAKLKEEELHDISIKSINITLSKVSDPHPDANSGSMKEHCEVDFILEAIAERADPNTSQGSALSQRVIKKLSVMERITYVANFLFSLPISWVLANPLSNLSSLHSIEAKAYSGGYTSTKDFIGDLMELIKAERSLITSETPFSVERLIAFKSIRSILKTIQEYFHSYGFLPLSTFTTKPKCLVTTLDYSPTSTCYYMKIADAAAMSTARVDGVMNINMFHAFHLPVFDLAAKFKEEHRWDISQAPLIRLTIKNNRTKLSMCGEDNSSACLVEVKTKDSKFLVVKPIGKSYAILDKECTDIDSPKAWIWAAVIGIFPNSAQLTLNLQCLHSPKSFEKKPNKLQASIRQVLDNFFSK</sequence>
<keyword evidence="2" id="KW-1185">Reference proteome</keyword>
<name>A0ACC2SFQ8_9FUNG</name>
<dbReference type="EMBL" id="QTSX02005083">
    <property type="protein sequence ID" value="KAJ9061233.1"/>
    <property type="molecule type" value="Genomic_DNA"/>
</dbReference>
<gene>
    <name evidence="1" type="ORF">DSO57_1022451</name>
</gene>
<dbReference type="Proteomes" id="UP001165960">
    <property type="component" value="Unassembled WGS sequence"/>
</dbReference>
<proteinExistence type="predicted"/>
<evidence type="ECO:0000313" key="1">
    <source>
        <dbReference type="EMBL" id="KAJ9061233.1"/>
    </source>
</evidence>
<accession>A0ACC2SFQ8</accession>
<comment type="caution">
    <text evidence="1">The sequence shown here is derived from an EMBL/GenBank/DDBJ whole genome shotgun (WGS) entry which is preliminary data.</text>
</comment>
<protein>
    <submittedName>
        <fullName evidence="1">Uncharacterized protein</fullName>
    </submittedName>
</protein>
<evidence type="ECO:0000313" key="2">
    <source>
        <dbReference type="Proteomes" id="UP001165960"/>
    </source>
</evidence>
<organism evidence="1 2">
    <name type="scientific">Entomophthora muscae</name>
    <dbReference type="NCBI Taxonomy" id="34485"/>
    <lineage>
        <taxon>Eukaryota</taxon>
        <taxon>Fungi</taxon>
        <taxon>Fungi incertae sedis</taxon>
        <taxon>Zoopagomycota</taxon>
        <taxon>Entomophthoromycotina</taxon>
        <taxon>Entomophthoromycetes</taxon>
        <taxon>Entomophthorales</taxon>
        <taxon>Entomophthoraceae</taxon>
        <taxon>Entomophthora</taxon>
    </lineage>
</organism>
<reference evidence="1" key="1">
    <citation type="submission" date="2022-04" db="EMBL/GenBank/DDBJ databases">
        <title>Genome of the entomopathogenic fungus Entomophthora muscae.</title>
        <authorList>
            <person name="Elya C."/>
            <person name="Lovett B.R."/>
            <person name="Lee E."/>
            <person name="Macias A.M."/>
            <person name="Hajek A.E."/>
            <person name="De Bivort B.L."/>
            <person name="Kasson M.T."/>
            <person name="De Fine Licht H.H."/>
            <person name="Stajich J.E."/>
        </authorList>
    </citation>
    <scope>NUCLEOTIDE SEQUENCE</scope>
    <source>
        <strain evidence="1">Berkeley</strain>
    </source>
</reference>